<dbReference type="InterPro" id="IPR000683">
    <property type="entry name" value="Gfo/Idh/MocA-like_OxRdtase_N"/>
</dbReference>
<dbReference type="EMBL" id="CXWC01000013">
    <property type="protein sequence ID" value="CTQ76440.1"/>
    <property type="molecule type" value="Genomic_DNA"/>
</dbReference>
<evidence type="ECO:0000313" key="3">
    <source>
        <dbReference type="EMBL" id="CTQ76440.1"/>
    </source>
</evidence>
<dbReference type="SUPFAM" id="SSF55347">
    <property type="entry name" value="Glyceraldehyde-3-phosphate dehydrogenase-like, C-terminal domain"/>
    <property type="match status" value="1"/>
</dbReference>
<dbReference type="Pfam" id="PF01408">
    <property type="entry name" value="GFO_IDH_MocA"/>
    <property type="match status" value="1"/>
</dbReference>
<dbReference type="Gene3D" id="3.30.360.10">
    <property type="entry name" value="Dihydrodipicolinate Reductase, domain 2"/>
    <property type="match status" value="1"/>
</dbReference>
<evidence type="ECO:0000313" key="4">
    <source>
        <dbReference type="Proteomes" id="UP000049983"/>
    </source>
</evidence>
<keyword evidence="4" id="KW-1185">Reference proteome</keyword>
<dbReference type="InterPro" id="IPR051450">
    <property type="entry name" value="Gfo/Idh/MocA_Oxidoreductases"/>
</dbReference>
<dbReference type="InterPro" id="IPR036291">
    <property type="entry name" value="NAD(P)-bd_dom_sf"/>
</dbReference>
<dbReference type="PANTHER" id="PTHR43377">
    <property type="entry name" value="BILIVERDIN REDUCTASE A"/>
    <property type="match status" value="1"/>
</dbReference>
<keyword evidence="3" id="KW-0560">Oxidoreductase</keyword>
<gene>
    <name evidence="3" type="primary">ligC</name>
    <name evidence="3" type="ORF">LA5096_04745</name>
</gene>
<evidence type="ECO:0000259" key="1">
    <source>
        <dbReference type="Pfam" id="PF01408"/>
    </source>
</evidence>
<dbReference type="PANTHER" id="PTHR43377:SF8">
    <property type="entry name" value="BLR3664 PROTEIN"/>
    <property type="match status" value="1"/>
</dbReference>
<feature type="domain" description="Gfo/Idh/MocA-like oxidoreductase N-terminal" evidence="1">
    <location>
        <begin position="6"/>
        <end position="122"/>
    </location>
</feature>
<sequence>MNSSLRLAISGLGLVGKRHADAIVQVQGVELAAAVDPQESGRMAARERGVDCFETIDALLDSIEVDGVVLATPTPLHVDQASACVERGCPVLVEKPIGTSSREAHALVALALQEGTPLLVGHHRRYNPLIQRAKDAIEDGLIGDIRAVHGTCWFYKPDQYFDEAPWRKRSGAGPISVNLVHDIDLLRYLCGEIVAVQAISAASARGFENEDVASALLEFGNGAVGSFTVSDSIVAPWSWEFTARENPKYAPTAEHCYKIGGSEGSLSLPDLRIWSHNDRQRDWWTPISATSLVRDASDPLVNQIRHFCDVIAGSAEPIVSGAEGVKTLQVIEAIQVSAQTCRRIEIPPFEATIARTFGNDISQNIRYF</sequence>
<name>A0A0M7AQB0_9HYPH</name>
<dbReference type="Proteomes" id="UP000049983">
    <property type="component" value="Unassembled WGS sequence"/>
</dbReference>
<dbReference type="Gene3D" id="3.40.50.720">
    <property type="entry name" value="NAD(P)-binding Rossmann-like Domain"/>
    <property type="match status" value="1"/>
</dbReference>
<feature type="domain" description="GFO/IDH/MocA-like oxidoreductase" evidence="2">
    <location>
        <begin position="130"/>
        <end position="266"/>
    </location>
</feature>
<dbReference type="SUPFAM" id="SSF51735">
    <property type="entry name" value="NAD(P)-binding Rossmann-fold domains"/>
    <property type="match status" value="1"/>
</dbReference>
<evidence type="ECO:0000259" key="2">
    <source>
        <dbReference type="Pfam" id="PF22725"/>
    </source>
</evidence>
<dbReference type="RefSeq" id="WP_055117155.1">
    <property type="nucleotide sequence ID" value="NZ_CXWA01000004.1"/>
</dbReference>
<dbReference type="EC" id="1.1.1.312" evidence="3"/>
<protein>
    <submittedName>
        <fullName evidence="3">4-carboxy-2-hydroxymuconate-6-semialdehyde dehydrogenase</fullName>
        <ecNumber evidence="3">1.1.1.312</ecNumber>
    </submittedName>
</protein>
<dbReference type="GO" id="GO:0000166">
    <property type="term" value="F:nucleotide binding"/>
    <property type="evidence" value="ECO:0007669"/>
    <property type="project" value="InterPro"/>
</dbReference>
<dbReference type="InterPro" id="IPR055170">
    <property type="entry name" value="GFO_IDH_MocA-like_dom"/>
</dbReference>
<dbReference type="GO" id="GO:0050606">
    <property type="term" value="F:4-carboxy-2-hydroxymuconate semialdehyde hemiacetal dehydrogenase activity"/>
    <property type="evidence" value="ECO:0007669"/>
    <property type="project" value="UniProtKB-EC"/>
</dbReference>
<accession>A0A0M7AQB0</accession>
<dbReference type="Pfam" id="PF22725">
    <property type="entry name" value="GFO_IDH_MocA_C3"/>
    <property type="match status" value="1"/>
</dbReference>
<dbReference type="AlphaFoldDB" id="A0A0M7AQB0"/>
<reference evidence="4" key="1">
    <citation type="submission" date="2015-07" db="EMBL/GenBank/DDBJ databases">
        <authorList>
            <person name="Rodrigo-Torres Lidia"/>
            <person name="Arahal R.David."/>
        </authorList>
    </citation>
    <scope>NUCLEOTIDE SEQUENCE [LARGE SCALE GENOMIC DNA]</scope>
    <source>
        <strain evidence="4">CECT 5096</strain>
    </source>
</reference>
<dbReference type="STRING" id="311410.LA5095_03463"/>
<dbReference type="OrthoDB" id="9792935at2"/>
<dbReference type="GeneID" id="97672027"/>
<proteinExistence type="predicted"/>
<organism evidence="3 4">
    <name type="scientific">Roseibium album</name>
    <dbReference type="NCBI Taxonomy" id="311410"/>
    <lineage>
        <taxon>Bacteria</taxon>
        <taxon>Pseudomonadati</taxon>
        <taxon>Pseudomonadota</taxon>
        <taxon>Alphaproteobacteria</taxon>
        <taxon>Hyphomicrobiales</taxon>
        <taxon>Stappiaceae</taxon>
        <taxon>Roseibium</taxon>
    </lineage>
</organism>